<accession>A0A060S6F2</accession>
<reference evidence="2" key="1">
    <citation type="submission" date="2014-01" db="EMBL/GenBank/DDBJ databases">
        <title>The genome of the white-rot fungus Pycnoporus cinnabarinus: a basidiomycete model with a versatile arsenal for lignocellulosic biomass breakdown.</title>
        <authorList>
            <person name="Levasseur A."/>
            <person name="Lomascolo A."/>
            <person name="Ruiz-Duenas F.J."/>
            <person name="Uzan E."/>
            <person name="Piumi F."/>
            <person name="Kues U."/>
            <person name="Ram A.F.J."/>
            <person name="Murat C."/>
            <person name="Haon M."/>
            <person name="Benoit I."/>
            <person name="Arfi Y."/>
            <person name="Chevret D."/>
            <person name="Drula E."/>
            <person name="Kwon M.J."/>
            <person name="Gouret P."/>
            <person name="Lesage-Meessen L."/>
            <person name="Lombard V."/>
            <person name="Mariette J."/>
            <person name="Noirot C."/>
            <person name="Park J."/>
            <person name="Patyshakuliyeva A."/>
            <person name="Wieneger R.A.B."/>
            <person name="Wosten H.A.B."/>
            <person name="Martin F."/>
            <person name="Coutinho P.M."/>
            <person name="de Vries R."/>
            <person name="Martinez A.T."/>
            <person name="Klopp C."/>
            <person name="Pontarotti P."/>
            <person name="Henrissat B."/>
            <person name="Record E."/>
        </authorList>
    </citation>
    <scope>NUCLEOTIDE SEQUENCE [LARGE SCALE GENOMIC DNA]</scope>
    <source>
        <strain evidence="2">BRFM137</strain>
    </source>
</reference>
<proteinExistence type="predicted"/>
<evidence type="ECO:0000313" key="2">
    <source>
        <dbReference type="EMBL" id="CDO70067.1"/>
    </source>
</evidence>
<feature type="signal peptide" evidence="1">
    <location>
        <begin position="1"/>
        <end position="18"/>
    </location>
</feature>
<evidence type="ECO:0000256" key="1">
    <source>
        <dbReference type="SAM" id="SignalP"/>
    </source>
</evidence>
<keyword evidence="1" id="KW-0732">Signal</keyword>
<name>A0A060S6F2_PYCCI</name>
<dbReference type="Proteomes" id="UP000029665">
    <property type="component" value="Unassembled WGS sequence"/>
</dbReference>
<protein>
    <submittedName>
        <fullName evidence="2">Uncharacterized protein</fullName>
    </submittedName>
</protein>
<dbReference type="OrthoDB" id="3268736at2759"/>
<dbReference type="EMBL" id="CCBP010000066">
    <property type="protein sequence ID" value="CDO70067.1"/>
    <property type="molecule type" value="Genomic_DNA"/>
</dbReference>
<dbReference type="STRING" id="5643.A0A060S6F2"/>
<gene>
    <name evidence="2" type="ORF">BN946_scf184601.g20</name>
</gene>
<dbReference type="AlphaFoldDB" id="A0A060S6F2"/>
<sequence length="244" mass="25488">MRVLSLALITAHLPGARANSTSTTRNVIVDDTDGSFDGRYKVIYSPADVWKAGSANGCDGCLVSGIDAIQVQNGTWHEAAYDAAHPQQITATILFEGTGISVYGLLPHTNSSATSNVIFHTALDTAQISGSVNVTGSRGPKRNSTATMDYGVLLVAYNGLNSSKAHNFTLVVGDLRDAQNSIQDMSSIFLLDYILITQDNSTSNSTIDTTGTSSAQARASNHPSTVAALAVALVFSAFTSLLGA</sequence>
<organism evidence="2 3">
    <name type="scientific">Pycnoporus cinnabarinus</name>
    <name type="common">Cinnabar-red polypore</name>
    <name type="synonym">Trametes cinnabarina</name>
    <dbReference type="NCBI Taxonomy" id="5643"/>
    <lineage>
        <taxon>Eukaryota</taxon>
        <taxon>Fungi</taxon>
        <taxon>Dikarya</taxon>
        <taxon>Basidiomycota</taxon>
        <taxon>Agaricomycotina</taxon>
        <taxon>Agaricomycetes</taxon>
        <taxon>Polyporales</taxon>
        <taxon>Polyporaceae</taxon>
        <taxon>Trametes</taxon>
    </lineage>
</organism>
<feature type="chain" id="PRO_5001586875" evidence="1">
    <location>
        <begin position="19"/>
        <end position="244"/>
    </location>
</feature>
<comment type="caution">
    <text evidence="2">The sequence shown here is derived from an EMBL/GenBank/DDBJ whole genome shotgun (WGS) entry which is preliminary data.</text>
</comment>
<dbReference type="HOGENOM" id="CLU_096179_0_0_1"/>
<keyword evidence="3" id="KW-1185">Reference proteome</keyword>
<evidence type="ECO:0000313" key="3">
    <source>
        <dbReference type="Proteomes" id="UP000029665"/>
    </source>
</evidence>